<evidence type="ECO:0000256" key="4">
    <source>
        <dbReference type="ARBA" id="ARBA00022692"/>
    </source>
</evidence>
<feature type="transmembrane region" description="Helical" evidence="8">
    <location>
        <begin position="78"/>
        <end position="103"/>
    </location>
</feature>
<evidence type="ECO:0000256" key="8">
    <source>
        <dbReference type="HAMAP-Rule" id="MF_01148"/>
    </source>
</evidence>
<evidence type="ECO:0000256" key="3">
    <source>
        <dbReference type="ARBA" id="ARBA00022679"/>
    </source>
</evidence>
<keyword evidence="6 8" id="KW-0472">Membrane</keyword>
<dbReference type="Gene3D" id="3.60.110.10">
    <property type="entry name" value="Carbon-nitrogen hydrolase"/>
    <property type="match status" value="1"/>
</dbReference>
<dbReference type="PANTHER" id="PTHR38686">
    <property type="entry name" value="APOLIPOPROTEIN N-ACYLTRANSFERASE"/>
    <property type="match status" value="1"/>
</dbReference>
<dbReference type="NCBIfam" id="TIGR00546">
    <property type="entry name" value="lnt"/>
    <property type="match status" value="1"/>
</dbReference>
<comment type="catalytic activity">
    <reaction evidence="8">
        <text>N-terminal S-1,2-diacyl-sn-glyceryl-L-cysteinyl-[lipoprotein] + a glycerophospholipid = N-acyl-S-1,2-diacyl-sn-glyceryl-L-cysteinyl-[lipoprotein] + a 2-acyl-sn-glycero-3-phospholipid + H(+)</text>
        <dbReference type="Rhea" id="RHEA:48228"/>
        <dbReference type="Rhea" id="RHEA-COMP:14681"/>
        <dbReference type="Rhea" id="RHEA-COMP:14684"/>
        <dbReference type="ChEBI" id="CHEBI:15378"/>
        <dbReference type="ChEBI" id="CHEBI:136912"/>
        <dbReference type="ChEBI" id="CHEBI:140656"/>
        <dbReference type="ChEBI" id="CHEBI:140657"/>
        <dbReference type="ChEBI" id="CHEBI:140660"/>
        <dbReference type="EC" id="2.3.1.269"/>
    </reaction>
</comment>
<feature type="transmembrane region" description="Helical" evidence="8">
    <location>
        <begin position="51"/>
        <end position="72"/>
    </location>
</feature>
<accession>A0ABS9Q439</accession>
<evidence type="ECO:0000256" key="1">
    <source>
        <dbReference type="ARBA" id="ARBA00004651"/>
    </source>
</evidence>
<feature type="transmembrane region" description="Helical" evidence="8">
    <location>
        <begin position="157"/>
        <end position="181"/>
    </location>
</feature>
<keyword evidence="5 8" id="KW-1133">Transmembrane helix</keyword>
<feature type="transmembrane region" description="Helical" evidence="8">
    <location>
        <begin position="27"/>
        <end position="44"/>
    </location>
</feature>
<dbReference type="Proteomes" id="UP001521931">
    <property type="component" value="Unassembled WGS sequence"/>
</dbReference>
<dbReference type="EMBL" id="JAKRCV010000041">
    <property type="protein sequence ID" value="MCG7322638.1"/>
    <property type="molecule type" value="Genomic_DNA"/>
</dbReference>
<comment type="similarity">
    <text evidence="8">Belongs to the CN hydrolase family. Apolipoprotein N-acyltransferase subfamily.</text>
</comment>
<feature type="transmembrane region" description="Helical" evidence="8">
    <location>
        <begin position="202"/>
        <end position="221"/>
    </location>
</feature>
<comment type="pathway">
    <text evidence="8">Protein modification; lipoprotein biosynthesis (N-acyl transfer).</text>
</comment>
<comment type="caution">
    <text evidence="10">The sequence shown here is derived from an EMBL/GenBank/DDBJ whole genome shotgun (WGS) entry which is preliminary data.</text>
</comment>
<keyword evidence="2 8" id="KW-1003">Cell membrane</keyword>
<feature type="domain" description="CN hydrolase" evidence="9">
    <location>
        <begin position="235"/>
        <end position="487"/>
    </location>
</feature>
<feature type="transmembrane region" description="Helical" evidence="8">
    <location>
        <begin position="115"/>
        <end position="132"/>
    </location>
</feature>
<dbReference type="RefSeq" id="WP_239264933.1">
    <property type="nucleotide sequence ID" value="NZ_JAKRCV010000041.1"/>
</dbReference>
<name>A0ABS9Q439_9MICO</name>
<dbReference type="InterPro" id="IPR036526">
    <property type="entry name" value="C-N_Hydrolase_sf"/>
</dbReference>
<dbReference type="CDD" id="cd07571">
    <property type="entry name" value="ALP_N-acyl_transferase"/>
    <property type="match status" value="1"/>
</dbReference>
<dbReference type="HAMAP" id="MF_01148">
    <property type="entry name" value="Lnt"/>
    <property type="match status" value="1"/>
</dbReference>
<dbReference type="InterPro" id="IPR003010">
    <property type="entry name" value="C-N_Hydrolase"/>
</dbReference>
<comment type="subcellular location">
    <subcellularLocation>
        <location evidence="1 8">Cell membrane</location>
        <topology evidence="1 8">Multi-pass membrane protein</topology>
    </subcellularLocation>
</comment>
<keyword evidence="3 8" id="KW-0808">Transferase</keyword>
<dbReference type="Pfam" id="PF20154">
    <property type="entry name" value="LNT_N"/>
    <property type="match status" value="1"/>
</dbReference>
<dbReference type="PANTHER" id="PTHR38686:SF1">
    <property type="entry name" value="APOLIPOPROTEIN N-ACYLTRANSFERASE"/>
    <property type="match status" value="1"/>
</dbReference>
<evidence type="ECO:0000313" key="10">
    <source>
        <dbReference type="EMBL" id="MCG7322638.1"/>
    </source>
</evidence>
<sequence>MRRLLLALPLAIGAGLALWLSWPDHDVWWLGPVGIALLALATHGAGTRRGFLLGIVTGLAAYLPALHWSGIYVGDLPWVALSVLQALYVGITGALCGLLSAPGDTRPRGRVPHRLPYPVVVAAAWAVGEWLRSTTPFGGFPWIKIAFGMADAPILPLVRYVGTPGLTAAVALVGGLLAVAVRQALATRPGRRSPLTPVRHTALSLGSLLAAAALMWGPALLPVPTDGRTVDVLAIQGNVPRAGLDFNAERRQVLDNHVGVTVEAIRSRTAAGTQRPDLVVWPENASDIDPVRNADAGQAITYAARTAQAPILVGTLRTDDQARIKNTTLLWDADRGPVADYAKRHPVPFAEYIPYRSFFRHFSDKVDLLTHDFTAGDTVGVMDVPTRAGAVRVGLGICFEVAYDDLMRDAVHHGGQILAVQTNNATFGYSDESYQQLAISRIRAVELGRSVVHVSTVGASAMITPDGVAHDRTGLFTAAALDAHLPLRSELTPAARIGDLPVWVCVALLTLGLALRLRRPRRH</sequence>
<dbReference type="EC" id="2.3.1.269" evidence="8"/>
<dbReference type="SUPFAM" id="SSF56317">
    <property type="entry name" value="Carbon-nitrogen hydrolase"/>
    <property type="match status" value="1"/>
</dbReference>
<dbReference type="Pfam" id="PF00795">
    <property type="entry name" value="CN_hydrolase"/>
    <property type="match status" value="1"/>
</dbReference>
<dbReference type="InterPro" id="IPR045378">
    <property type="entry name" value="LNT_N"/>
</dbReference>
<gene>
    <name evidence="8 10" type="primary">lnt</name>
    <name evidence="10" type="ORF">MHL29_12195</name>
</gene>
<dbReference type="InterPro" id="IPR004563">
    <property type="entry name" value="Apolipo_AcylTrfase"/>
</dbReference>
<keyword evidence="4 8" id="KW-0812">Transmembrane</keyword>
<evidence type="ECO:0000256" key="2">
    <source>
        <dbReference type="ARBA" id="ARBA00022475"/>
    </source>
</evidence>
<evidence type="ECO:0000256" key="7">
    <source>
        <dbReference type="ARBA" id="ARBA00023315"/>
    </source>
</evidence>
<feature type="transmembrane region" description="Helical" evidence="8">
    <location>
        <begin position="500"/>
        <end position="517"/>
    </location>
</feature>
<reference evidence="10 11" key="1">
    <citation type="submission" date="2022-02" db="EMBL/GenBank/DDBJ databases">
        <title>Uncovering new skin microbiome diversity through culturing and metagenomics.</title>
        <authorList>
            <person name="Conlan S."/>
            <person name="Deming C."/>
            <person name="Nisc Comparative Sequencing Program N."/>
            <person name="Segre J.A."/>
        </authorList>
    </citation>
    <scope>NUCLEOTIDE SEQUENCE [LARGE SCALE GENOMIC DNA]</scope>
    <source>
        <strain evidence="10 11">ACRQZ</strain>
    </source>
</reference>
<protein>
    <recommendedName>
        <fullName evidence="8">Apolipoprotein N-acyltransferase</fullName>
        <shortName evidence="8">ALP N-acyltransferase</shortName>
        <ecNumber evidence="8">2.3.1.269</ecNumber>
    </recommendedName>
</protein>
<keyword evidence="11" id="KW-1185">Reference proteome</keyword>
<organism evidence="10 11">
    <name type="scientific">Arsenicicoccus bolidensis</name>
    <dbReference type="NCBI Taxonomy" id="229480"/>
    <lineage>
        <taxon>Bacteria</taxon>
        <taxon>Bacillati</taxon>
        <taxon>Actinomycetota</taxon>
        <taxon>Actinomycetes</taxon>
        <taxon>Micrococcales</taxon>
        <taxon>Intrasporangiaceae</taxon>
        <taxon>Arsenicicoccus</taxon>
    </lineage>
</organism>
<evidence type="ECO:0000256" key="6">
    <source>
        <dbReference type="ARBA" id="ARBA00023136"/>
    </source>
</evidence>
<evidence type="ECO:0000313" key="11">
    <source>
        <dbReference type="Proteomes" id="UP001521931"/>
    </source>
</evidence>
<keyword evidence="7 8" id="KW-0012">Acyltransferase</keyword>
<comment type="function">
    <text evidence="8">Catalyzes the phospholipid dependent N-acylation of the N-terminal cysteine of apolipoprotein, the last step in lipoprotein maturation.</text>
</comment>
<evidence type="ECO:0000259" key="9">
    <source>
        <dbReference type="PROSITE" id="PS50263"/>
    </source>
</evidence>
<proteinExistence type="inferred from homology"/>
<evidence type="ECO:0000256" key="5">
    <source>
        <dbReference type="ARBA" id="ARBA00022989"/>
    </source>
</evidence>
<dbReference type="PROSITE" id="PS50263">
    <property type="entry name" value="CN_HYDROLASE"/>
    <property type="match status" value="1"/>
</dbReference>